<dbReference type="AlphaFoldDB" id="A0A1H6DW24"/>
<sequence length="208" mass="22358">MGAYLIDGLSDKAWNTSTLENDVRFPSELTLSTPHGIIGCTDESGCPHLMSPLLLVLGDILDDNLSCPETTCPEGGRQTNGTRAENQHAIARLQAGKPNPVKRYGEGFDDRTVIHVHSIGESNTLAGCGCRVLPIASPLKNHLLTPGRIPRKAGNAEPTASKWHDGDQLPRPQIINRGAACDDLPRILVSQHIAGTETEGCIFSHMQV</sequence>
<proteinExistence type="predicted"/>
<name>A0A1H6DW24_9GAMM</name>
<evidence type="ECO:0000256" key="1">
    <source>
        <dbReference type="SAM" id="MobiDB-lite"/>
    </source>
</evidence>
<feature type="region of interest" description="Disordered" evidence="1">
    <location>
        <begin position="146"/>
        <end position="170"/>
    </location>
</feature>
<evidence type="ECO:0000313" key="2">
    <source>
        <dbReference type="EMBL" id="SEG88933.1"/>
    </source>
</evidence>
<protein>
    <submittedName>
        <fullName evidence="2">Uncharacterized protein</fullName>
    </submittedName>
</protein>
<keyword evidence="3" id="KW-1185">Reference proteome</keyword>
<gene>
    <name evidence="2" type="ORF">SAMN05444390_11054</name>
</gene>
<accession>A0A1H6DW24</accession>
<dbReference type="Proteomes" id="UP000236745">
    <property type="component" value="Unassembled WGS sequence"/>
</dbReference>
<evidence type="ECO:0000313" key="3">
    <source>
        <dbReference type="Proteomes" id="UP000236745"/>
    </source>
</evidence>
<reference evidence="2 3" key="1">
    <citation type="submission" date="2016-10" db="EMBL/GenBank/DDBJ databases">
        <authorList>
            <person name="de Groot N.N."/>
        </authorList>
    </citation>
    <scope>NUCLEOTIDE SEQUENCE [LARGE SCALE GENOMIC DNA]</scope>
    <source>
        <strain evidence="2 3">DSM 22012</strain>
    </source>
</reference>
<dbReference type="EMBL" id="FNVQ01000010">
    <property type="protein sequence ID" value="SEG88933.1"/>
    <property type="molecule type" value="Genomic_DNA"/>
</dbReference>
<organism evidence="2 3">
    <name type="scientific">Marinobacterium lutimaris</name>
    <dbReference type="NCBI Taxonomy" id="568106"/>
    <lineage>
        <taxon>Bacteria</taxon>
        <taxon>Pseudomonadati</taxon>
        <taxon>Pseudomonadota</taxon>
        <taxon>Gammaproteobacteria</taxon>
        <taxon>Oceanospirillales</taxon>
        <taxon>Oceanospirillaceae</taxon>
        <taxon>Marinobacterium</taxon>
    </lineage>
</organism>